<dbReference type="EMBL" id="JACAZH010000015">
    <property type="protein sequence ID" value="KAF7349558.1"/>
    <property type="molecule type" value="Genomic_DNA"/>
</dbReference>
<feature type="region of interest" description="Disordered" evidence="2">
    <location>
        <begin position="1007"/>
        <end position="1089"/>
    </location>
</feature>
<keyword evidence="1" id="KW-0175">Coiled coil</keyword>
<dbReference type="PANTHER" id="PTHR33096">
    <property type="entry name" value="CXC2 DOMAIN-CONTAINING PROTEIN"/>
    <property type="match status" value="1"/>
</dbReference>
<sequence>MPSQSGRRKRPKNVYSLETFRHSLAPSPTASTAARTGQLSADARRADIQAVPLERSEQGVSALGAMTLDDENDWVDLPAGDTVVLCTQKRKRRWYATTDEPLWHWVQNYCDGYLRVLVAREGPMGENAACRCGEPGKYRCRECHGAQLCCRGCIVEAHRLRPLCRIESWNGTFFERRELRYFGLRVQLGHSDNQPCPRAQQGRNKFVVIATNGFHHIALDYCQCRSSGSKPRWEQLLAFGWFPSTPDHPQSAVTISTLKLFHAVSLQGKTTVYHFFTALGRITDNTGSQAFQRRYKLALRVVRQWRNLRALKRGGMGNDPDRLTAETREGELAVECLACPKAGVNLPAGWEDAPPEMRFLYTIFLAIDACFRLKRKKISSWASDPSIQDGWFYFVPSAAYAEFVETLGEQKEMSTCTGLAALDHANTKYSKGYAATGCGMVTCGRHEVVSRNGVGDLQNGEKYGNMDYIVASTWQHLRTLLFFLLSYDIMCQWSRNLRDRLSKLPPALRFQLAAFFVKYVIPKLHILGHLRKCQKNYSLLYTLGTAQADMEGIERIWSSSGLMGASTREMGPGSRQDTLDDFWHFWNWNKVVGMGTTLRKRFLRATKELSAQKLWLQNFGKAQQEEIAAWKKAVDDFECAAGDEDGEPPANPYEVPQSGATLRDIELELMREEQELERTSATVRDTTQETMTEYLVLALGIEGQQRQLTADLLVNRSPTTKDLTDFVTRRMRIARQIKKLRALQHKYSPGALQRAATALDGDTMEAERTPLFLPSALSPSERVPPLSVPGLAAAEARLRDAQCSESLDAIRHALIVKRRLQTYRGLNSRHQHQNTRSRSLVDSQQDKVDVAARTYRDARAALIALSHGGTSAWRTLEKADLRLPEDEEEAKRRKQRAMKGKRQQAAQLNADGEVRSSGGVIGEEIRSCVKVEWCKAYARVKRWREEVLLLQEEMQAKLWDARADAAYYCGKITYRGSHLQGAMAFAARQAATRRKLETGFRRLWRPLTDRIEGPQAPASSESSGIDEQDDYDGGIGRDDEDESEDDGAGPMPEVEEDAAVQVAADRSDGQQDSRKPEEEDVDDEHDLYDTAVRDEDVIARTAEINELLAVQAISLAYDEL</sequence>
<dbReference type="PANTHER" id="PTHR33096:SF1">
    <property type="entry name" value="CXC1-LIKE CYSTEINE CLUSTER ASSOCIATED WITH KDZ TRANSPOSASES DOMAIN-CONTAINING PROTEIN"/>
    <property type="match status" value="1"/>
</dbReference>
<protein>
    <submittedName>
        <fullName evidence="4">CxC2 domain-containing protein</fullName>
    </submittedName>
</protein>
<evidence type="ECO:0000313" key="4">
    <source>
        <dbReference type="EMBL" id="KAF7349558.1"/>
    </source>
</evidence>
<dbReference type="InterPro" id="IPR041457">
    <property type="entry name" value="CxC2_KDZ-assoc"/>
</dbReference>
<dbReference type="Pfam" id="PF18758">
    <property type="entry name" value="KDZ"/>
    <property type="match status" value="1"/>
</dbReference>
<feature type="compositionally biased region" description="Basic and acidic residues" evidence="2">
    <location>
        <begin position="1065"/>
        <end position="1077"/>
    </location>
</feature>
<dbReference type="AlphaFoldDB" id="A0A8H7CW61"/>
<feature type="compositionally biased region" description="Acidic residues" evidence="2">
    <location>
        <begin position="1024"/>
        <end position="1058"/>
    </location>
</feature>
<evidence type="ECO:0000313" key="5">
    <source>
        <dbReference type="Proteomes" id="UP000623467"/>
    </source>
</evidence>
<feature type="domain" description="CxC2-like cysteine cluster KDZ transposase-associated" evidence="3">
    <location>
        <begin position="179"/>
        <end position="287"/>
    </location>
</feature>
<dbReference type="Pfam" id="PF18803">
    <property type="entry name" value="CxC2"/>
    <property type="match status" value="1"/>
</dbReference>
<keyword evidence="5" id="KW-1185">Reference proteome</keyword>
<accession>A0A8H7CW61</accession>
<evidence type="ECO:0000256" key="1">
    <source>
        <dbReference type="SAM" id="Coils"/>
    </source>
</evidence>
<organism evidence="4 5">
    <name type="scientific">Mycena sanguinolenta</name>
    <dbReference type="NCBI Taxonomy" id="230812"/>
    <lineage>
        <taxon>Eukaryota</taxon>
        <taxon>Fungi</taxon>
        <taxon>Dikarya</taxon>
        <taxon>Basidiomycota</taxon>
        <taxon>Agaricomycotina</taxon>
        <taxon>Agaricomycetes</taxon>
        <taxon>Agaricomycetidae</taxon>
        <taxon>Agaricales</taxon>
        <taxon>Marasmiineae</taxon>
        <taxon>Mycenaceae</taxon>
        <taxon>Mycena</taxon>
    </lineage>
</organism>
<gene>
    <name evidence="4" type="ORF">MSAN_01680900</name>
</gene>
<comment type="caution">
    <text evidence="4">The sequence shown here is derived from an EMBL/GenBank/DDBJ whole genome shotgun (WGS) entry which is preliminary data.</text>
</comment>
<feature type="coiled-coil region" evidence="1">
    <location>
        <begin position="662"/>
        <end position="689"/>
    </location>
</feature>
<evidence type="ECO:0000256" key="2">
    <source>
        <dbReference type="SAM" id="MobiDB-lite"/>
    </source>
</evidence>
<dbReference type="OrthoDB" id="3235114at2759"/>
<feature type="compositionally biased region" description="Low complexity" evidence="2">
    <location>
        <begin position="25"/>
        <end position="34"/>
    </location>
</feature>
<feature type="region of interest" description="Disordered" evidence="2">
    <location>
        <begin position="884"/>
        <end position="910"/>
    </location>
</feature>
<dbReference type="Proteomes" id="UP000623467">
    <property type="component" value="Unassembled WGS sequence"/>
</dbReference>
<evidence type="ECO:0000259" key="3">
    <source>
        <dbReference type="Pfam" id="PF18803"/>
    </source>
</evidence>
<feature type="region of interest" description="Disordered" evidence="2">
    <location>
        <begin position="19"/>
        <end position="41"/>
    </location>
</feature>
<reference evidence="4" key="1">
    <citation type="submission" date="2020-05" db="EMBL/GenBank/DDBJ databases">
        <title>Mycena genomes resolve the evolution of fungal bioluminescence.</title>
        <authorList>
            <person name="Tsai I.J."/>
        </authorList>
    </citation>
    <scope>NUCLEOTIDE SEQUENCE</scope>
    <source>
        <strain evidence="4">160909Yilan</strain>
    </source>
</reference>
<name>A0A8H7CW61_9AGAR</name>
<feature type="compositionally biased region" description="Basic residues" evidence="2">
    <location>
        <begin position="892"/>
        <end position="902"/>
    </location>
</feature>
<proteinExistence type="predicted"/>
<dbReference type="InterPro" id="IPR040521">
    <property type="entry name" value="KDZ"/>
</dbReference>